<dbReference type="OrthoDB" id="6638546at2"/>
<evidence type="ECO:0000313" key="1">
    <source>
        <dbReference type="EMBL" id="AHF77882.1"/>
    </source>
</evidence>
<accession>W0HZD5</accession>
<organism evidence="1 2">
    <name type="scientific">Sodalis praecaptivus</name>
    <dbReference type="NCBI Taxonomy" id="1239307"/>
    <lineage>
        <taxon>Bacteria</taxon>
        <taxon>Pseudomonadati</taxon>
        <taxon>Pseudomonadota</taxon>
        <taxon>Gammaproteobacteria</taxon>
        <taxon>Enterobacterales</taxon>
        <taxon>Bruguierivoracaceae</taxon>
        <taxon>Sodalis</taxon>
    </lineage>
</organism>
<reference evidence="1 2" key="1">
    <citation type="journal article" date="2014" name="Genome Biol. Evol.">
        <title>Genome degeneration and adaptation in a nascent stage of symbiosis.</title>
        <authorList>
            <person name="Oakeson K.F."/>
            <person name="Gil R."/>
            <person name="Clayton A.L."/>
            <person name="Dunn D.M."/>
            <person name="von Niederhausern A.C."/>
            <person name="Hamil C."/>
            <person name="Aoyagi A."/>
            <person name="Duval B."/>
            <person name="Baca A."/>
            <person name="Silva F.J."/>
            <person name="Vallier A."/>
            <person name="Jackson D.G."/>
            <person name="Latorre A."/>
            <person name="Weiss R.B."/>
            <person name="Heddi A."/>
            <person name="Moya A."/>
            <person name="Dale C."/>
        </authorList>
    </citation>
    <scope>NUCLEOTIDE SEQUENCE [LARGE SCALE GENOMIC DNA]</scope>
    <source>
        <strain evidence="1 2">HS1</strain>
    </source>
</reference>
<gene>
    <name evidence="1" type="ORF">Sant_2869</name>
</gene>
<dbReference type="Proteomes" id="UP000019028">
    <property type="component" value="Chromosome"/>
</dbReference>
<dbReference type="RefSeq" id="WP_025423025.1">
    <property type="nucleotide sequence ID" value="NZ_CP006569.1"/>
</dbReference>
<dbReference type="EMBL" id="CP006569">
    <property type="protein sequence ID" value="AHF77882.1"/>
    <property type="molecule type" value="Genomic_DNA"/>
</dbReference>
<dbReference type="AlphaFoldDB" id="W0HZD5"/>
<dbReference type="KEGG" id="sod:Sant_2869"/>
<evidence type="ECO:0000313" key="2">
    <source>
        <dbReference type="Proteomes" id="UP000019028"/>
    </source>
</evidence>
<protein>
    <submittedName>
        <fullName evidence="1">Phage protein</fullName>
    </submittedName>
</protein>
<keyword evidence="2" id="KW-1185">Reference proteome</keyword>
<name>W0HZD5_9GAMM</name>
<sequence length="270" mass="28445">MAGKIEQLVDVTIDTGEKLYRDSTMNAGTVGPFDFGIAWSGGKKDVAAGDTIKSLSFENSTGSFTKAHTYANGGMVWPGQAGDQFTLPAVMVPDITTAKDWMYTFWLKISTLANTSTNNNIFLVGGGRSVTADKICEVRPVAASGDLTNLARTQVVVLGVDLSVGAVLNGIMGGGVHQVAVRCKVASDGTTFIFYVYLDNALVYTSASQTFPSTLPTLPPTQRYVGTDAGYAGAFTGAVYRARLDVLDGLDITASDVLASDYAANVSRFS</sequence>
<proteinExistence type="predicted"/>
<dbReference type="HOGENOM" id="CLU_1029668_0_0_6"/>